<organism evidence="2 3">
    <name type="scientific">Marinobacter nauticus</name>
    <name type="common">Marinobacter hydrocarbonoclasticus</name>
    <name type="synonym">Marinobacter aquaeolei</name>
    <dbReference type="NCBI Taxonomy" id="2743"/>
    <lineage>
        <taxon>Bacteria</taxon>
        <taxon>Pseudomonadati</taxon>
        <taxon>Pseudomonadota</taxon>
        <taxon>Gammaproteobacteria</taxon>
        <taxon>Pseudomonadales</taxon>
        <taxon>Marinobacteraceae</taxon>
        <taxon>Marinobacter</taxon>
    </lineage>
</organism>
<dbReference type="EMBL" id="QPJI01000016">
    <property type="protein sequence ID" value="RCW64053.1"/>
    <property type="molecule type" value="Genomic_DNA"/>
</dbReference>
<comment type="caution">
    <text evidence="2">The sequence shown here is derived from an EMBL/GenBank/DDBJ whole genome shotgun (WGS) entry which is preliminary data.</text>
</comment>
<evidence type="ECO:0000313" key="2">
    <source>
        <dbReference type="EMBL" id="RCW64053.1"/>
    </source>
</evidence>
<protein>
    <submittedName>
        <fullName evidence="2">Conjugal transfer mating pair stabilization protein TraN</fullName>
    </submittedName>
</protein>
<feature type="compositionally biased region" description="Polar residues" evidence="1">
    <location>
        <begin position="69"/>
        <end position="91"/>
    </location>
</feature>
<proteinExistence type="predicted"/>
<dbReference type="Pfam" id="PF06986">
    <property type="entry name" value="F_T4SS_TraN"/>
    <property type="match status" value="2"/>
</dbReference>
<feature type="region of interest" description="Disordered" evidence="1">
    <location>
        <begin position="52"/>
        <end position="91"/>
    </location>
</feature>
<evidence type="ECO:0000313" key="3">
    <source>
        <dbReference type="Proteomes" id="UP000253647"/>
    </source>
</evidence>
<evidence type="ECO:0000256" key="1">
    <source>
        <dbReference type="SAM" id="MobiDB-lite"/>
    </source>
</evidence>
<dbReference type="InterPro" id="IPR014121">
    <property type="entry name" value="TraN_Ftype"/>
</dbReference>
<accession>A0A368X7W8</accession>
<name>A0A368X7W8_MARNT</name>
<feature type="region of interest" description="Disordered" evidence="1">
    <location>
        <begin position="965"/>
        <end position="987"/>
    </location>
</feature>
<gene>
    <name evidence="2" type="ORF">DET61_11694</name>
</gene>
<dbReference type="NCBIfam" id="NF011458">
    <property type="entry name" value="PRK14876.1"/>
    <property type="match status" value="1"/>
</dbReference>
<dbReference type="Proteomes" id="UP000253647">
    <property type="component" value="Unassembled WGS sequence"/>
</dbReference>
<dbReference type="AlphaFoldDB" id="A0A368X7W8"/>
<sequence>MATMQVSRPYKAIAGFLIWLMAFSPGIILAQDLPRLPPAQVESSQQIYWDTYTDPNASNREKGQAAGSLGSQVGKSVGESTVQPSMSPDGQLNLGTVTDENGFVMPNQADVGAFFPGTSGQQENPAAYAFPGQQQPSINDLESADDASLLRDSPAFKSALFQDAQRDQPNTVMGGAYKILLNDANRGQPDFRNDPVFSRTRDVYDQANQLTDEFSDCSIARQVQETESSVRIHDYKTCRRMEDKSESCTIQHVYGADVIEVASGENFNITPCESGNCYLAWIGKVGHNYWSGNCAEFNQRTTFRVINPDAIVKATITYIIFDDVMQLYLGPDGNEEKIWQGPVQYWPPDVGRSCELRTNGEARPNIDVTKHFKDVEPGELVHFRQRVVVGGKGDGYARIKIDYDPTKIVQKDEWIPSSPTCLESALATEDEFVGGGYECTDQPPLDGNGCATSGSGAKICPEYFDTPPLNVNPTCREVSVEADYSFYTGESCFLDREGNEVCIDTPPVEGGGEISDCREYEENPQCSFVSTECVDGMEGASTGECYIQMEEWDCGEFVQVDDYNVQENIQCDGEFLCQGDSCGDVRATTSNSFNKAAALLQAANFMAMDGQCEEVDINQNRVCEVFGGDDYECKIIGLPDYGIDAVDCCDQPVEITPGQYIGLMSRTGVMDSAFMNINPDLPLGSVRGAYQSLRDPATSTFTEVTKPFTNAAETVTGPVKDAIAENLVKPVEAFLDDLKQKLADELTQFFAEEGVKGAGQAAGAGGGQAAADAAGSQAAGVVGTVGNVMSVVMGAYTAVMVAYLALQIIFECTEDEIQLAVKRELKACSRVGSYCARKICVVPTGFGCAVEACVDVRNSYCCYNSPLSRIVMEQAGPQLGRTGRNGMGSPKNPQCDGLPLGQLENLDWSQIDLSEWTALLQEEGALKTGPGNLNIEALTGSGHALSLGQDPWGERDNVLERTQDRLGTGSVDDTRMHHNQNFYFNPD</sequence>
<reference evidence="2 3" key="1">
    <citation type="submission" date="2018-07" db="EMBL/GenBank/DDBJ databases">
        <title>Freshwater and sediment microbial communities from various areas in North America, analyzing microbe dynamics in response to fracking.</title>
        <authorList>
            <person name="Lamendella R."/>
        </authorList>
    </citation>
    <scope>NUCLEOTIDE SEQUENCE [LARGE SCALE GENOMIC DNA]</scope>
    <source>
        <strain evidence="2 3">105B</strain>
    </source>
</reference>